<proteinExistence type="predicted"/>
<reference evidence="1 2" key="1">
    <citation type="submission" date="2016-03" db="EMBL/GenBank/DDBJ databases">
        <title>EvidentialGene: Evidence-directed Construction of Genes on Genomes.</title>
        <authorList>
            <person name="Gilbert D.G."/>
            <person name="Choi J.-H."/>
            <person name="Mockaitis K."/>
            <person name="Colbourne J."/>
            <person name="Pfrender M."/>
        </authorList>
    </citation>
    <scope>NUCLEOTIDE SEQUENCE [LARGE SCALE GENOMIC DNA]</scope>
    <source>
        <strain evidence="1 2">Xinb3</strain>
        <tissue evidence="1">Complete organism</tissue>
    </source>
</reference>
<organism evidence="1 2">
    <name type="scientific">Daphnia magna</name>
    <dbReference type="NCBI Taxonomy" id="35525"/>
    <lineage>
        <taxon>Eukaryota</taxon>
        <taxon>Metazoa</taxon>
        <taxon>Ecdysozoa</taxon>
        <taxon>Arthropoda</taxon>
        <taxon>Crustacea</taxon>
        <taxon>Branchiopoda</taxon>
        <taxon>Diplostraca</taxon>
        <taxon>Cladocera</taxon>
        <taxon>Anomopoda</taxon>
        <taxon>Daphniidae</taxon>
        <taxon>Daphnia</taxon>
    </lineage>
</organism>
<keyword evidence="2" id="KW-1185">Reference proteome</keyword>
<feature type="non-terminal residue" evidence="1">
    <location>
        <position position="1"/>
    </location>
</feature>
<dbReference type="Proteomes" id="UP000076858">
    <property type="component" value="Unassembled WGS sequence"/>
</dbReference>
<protein>
    <submittedName>
        <fullName evidence="1">Uncharacterized protein</fullName>
    </submittedName>
</protein>
<evidence type="ECO:0000313" key="1">
    <source>
        <dbReference type="EMBL" id="KZS19944.1"/>
    </source>
</evidence>
<accession>A0A162QTQ2</accession>
<name>A0A162QTQ2_9CRUS</name>
<sequence length="100" mass="11734">AIKPIQPQWAVLKEHASRQGSRRDQLTVLTYSKGRLLCHQTAFNQECATASESLQRLPIFFHTWYTFLLQQVLKNDVHYCSFLRNNKLYRQYPCGGIFTI</sequence>
<evidence type="ECO:0000313" key="2">
    <source>
        <dbReference type="Proteomes" id="UP000076858"/>
    </source>
</evidence>
<dbReference type="AlphaFoldDB" id="A0A162QTQ2"/>
<gene>
    <name evidence="1" type="ORF">APZ42_013495</name>
</gene>
<comment type="caution">
    <text evidence="1">The sequence shown here is derived from an EMBL/GenBank/DDBJ whole genome shotgun (WGS) entry which is preliminary data.</text>
</comment>
<dbReference type="EMBL" id="LRGB01000277">
    <property type="protein sequence ID" value="KZS19944.1"/>
    <property type="molecule type" value="Genomic_DNA"/>
</dbReference>